<organism evidence="2 3">
    <name type="scientific">Paenibacillus aquistagni</name>
    <dbReference type="NCBI Taxonomy" id="1852522"/>
    <lineage>
        <taxon>Bacteria</taxon>
        <taxon>Bacillati</taxon>
        <taxon>Bacillota</taxon>
        <taxon>Bacilli</taxon>
        <taxon>Bacillales</taxon>
        <taxon>Paenibacillaceae</taxon>
        <taxon>Paenibacillus</taxon>
    </lineage>
</organism>
<evidence type="ECO:0000256" key="1">
    <source>
        <dbReference type="SAM" id="Phobius"/>
    </source>
</evidence>
<gene>
    <name evidence="2" type="ORF">SAMN06295960_0747</name>
</gene>
<proteinExistence type="predicted"/>
<keyword evidence="1" id="KW-0472">Membrane</keyword>
<name>A0A1X7IT13_9BACL</name>
<accession>A0A1X7IT13</accession>
<feature type="transmembrane region" description="Helical" evidence="1">
    <location>
        <begin position="37"/>
        <end position="58"/>
    </location>
</feature>
<protein>
    <submittedName>
        <fullName evidence="2">Uncharacterized protein</fullName>
    </submittedName>
</protein>
<dbReference type="Proteomes" id="UP000193834">
    <property type="component" value="Unassembled WGS sequence"/>
</dbReference>
<dbReference type="AlphaFoldDB" id="A0A1X7IT13"/>
<evidence type="ECO:0000313" key="3">
    <source>
        <dbReference type="Proteomes" id="UP000193834"/>
    </source>
</evidence>
<dbReference type="EMBL" id="FXAZ01000001">
    <property type="protein sequence ID" value="SMG17928.1"/>
    <property type="molecule type" value="Genomic_DNA"/>
</dbReference>
<keyword evidence="1" id="KW-1133">Transmembrane helix</keyword>
<dbReference type="STRING" id="1852522.SAMN06295960_0747"/>
<evidence type="ECO:0000313" key="2">
    <source>
        <dbReference type="EMBL" id="SMG17928.1"/>
    </source>
</evidence>
<feature type="transmembrane region" description="Helical" evidence="1">
    <location>
        <begin position="70"/>
        <end position="96"/>
    </location>
</feature>
<keyword evidence="1" id="KW-0812">Transmembrane</keyword>
<reference evidence="2 3" key="1">
    <citation type="submission" date="2017-04" db="EMBL/GenBank/DDBJ databases">
        <authorList>
            <person name="Afonso C.L."/>
            <person name="Miller P.J."/>
            <person name="Scott M.A."/>
            <person name="Spackman E."/>
            <person name="Goraichik I."/>
            <person name="Dimitrov K.M."/>
            <person name="Suarez D.L."/>
            <person name="Swayne D.E."/>
        </authorList>
    </citation>
    <scope>NUCLEOTIDE SEQUENCE [LARGE SCALE GENOMIC DNA]</scope>
    <source>
        <strain evidence="2 3">11</strain>
    </source>
</reference>
<sequence length="103" mass="11412">MSTSCGERFAASHNPAATRFYSYYVEMIQVQKGVSPLIDLAVIILVLILLIVSLLFIYRGFTSQRTSSAMLLWLGFGLLAAILLFVVFGALMWGAVQQHEMGH</sequence>
<keyword evidence="3" id="KW-1185">Reference proteome</keyword>